<dbReference type="EMBL" id="JAYKTO010000002">
    <property type="protein sequence ID" value="MEB3520864.1"/>
    <property type="molecule type" value="Genomic_DNA"/>
</dbReference>
<sequence length="306" mass="34769">MSIVFSIKNKKSLFGYQKVLAAQEVLKLVEGLTTYNYDPATLHRPLNDFESLNCIVFGKSGLPLQLRYFDEEESYQIQVPSFAIEEDWQLALRWISRLGEVLGTEIVASDGVSYTPDSIFHFDYEVVILETLGNVTKEKDLKEFEVQGFAHPVYLDRDTVQEVLNHVHPLEAYSAFIKKIQYSAAYFSQVRFYQQEETGAFLASYSLTEDTDTVLPSVPHVPAEYVEIVGLAGIIDWRVLLVAIDGDPDKPENYHPIGSLALKNLLATLEPDEFQLLDASQIEIKKLSKERLLELAQLENKKKISK</sequence>
<name>A0ABU6BBK0_9STRE</name>
<accession>A0ABU6BBK0</accession>
<gene>
    <name evidence="1" type="ORF">SM122_09920</name>
</gene>
<dbReference type="RefSeq" id="WP_195326725.1">
    <property type="nucleotide sequence ID" value="NZ_JAYKTO010000002.1"/>
</dbReference>
<keyword evidence="2" id="KW-1185">Reference proteome</keyword>
<reference evidence="1 2" key="1">
    <citation type="submission" date="2024-01" db="EMBL/GenBank/DDBJ databases">
        <title>Description of Streptococcus dentalis sp. nov., Streptococcus gingivalis sp. nov., Streptococcus lingualis sp. nov. isolated from human oral cavity.</title>
        <authorList>
            <person name="Choi Y.S."/>
            <person name="Goo B.J."/>
            <person name="Bae J.W."/>
        </authorList>
    </citation>
    <scope>NUCLEOTIDE SEQUENCE [LARGE SCALE GENOMIC DNA]</scope>
    <source>
        <strain evidence="1 2">S2</strain>
    </source>
</reference>
<comment type="caution">
    <text evidence="1">The sequence shown here is derived from an EMBL/GenBank/DDBJ whole genome shotgun (WGS) entry which is preliminary data.</text>
</comment>
<organism evidence="1 2">
    <name type="scientific">Streptococcus gingivalis</name>
    <dbReference type="NCBI Taxonomy" id="3111861"/>
    <lineage>
        <taxon>Bacteria</taxon>
        <taxon>Bacillati</taxon>
        <taxon>Bacillota</taxon>
        <taxon>Bacilli</taxon>
        <taxon>Lactobacillales</taxon>
        <taxon>Streptococcaceae</taxon>
        <taxon>Streptococcus</taxon>
    </lineage>
</organism>
<dbReference type="Pfam" id="PF14132">
    <property type="entry name" value="DUF4299"/>
    <property type="match status" value="1"/>
</dbReference>
<evidence type="ECO:0000313" key="1">
    <source>
        <dbReference type="EMBL" id="MEB3520864.1"/>
    </source>
</evidence>
<dbReference type="InterPro" id="IPR025387">
    <property type="entry name" value="DUF4299"/>
</dbReference>
<proteinExistence type="predicted"/>
<evidence type="ECO:0000313" key="2">
    <source>
        <dbReference type="Proteomes" id="UP001308656"/>
    </source>
</evidence>
<protein>
    <submittedName>
        <fullName evidence="1">DUF4299 family protein</fullName>
    </submittedName>
</protein>
<dbReference type="Proteomes" id="UP001308656">
    <property type="component" value="Unassembled WGS sequence"/>
</dbReference>